<dbReference type="EC" id="2.7.13.3" evidence="2"/>
<dbReference type="SUPFAM" id="SSF47384">
    <property type="entry name" value="Homodimeric domain of signal transducing histidine kinase"/>
    <property type="match status" value="1"/>
</dbReference>
<dbReference type="SUPFAM" id="SSF55874">
    <property type="entry name" value="ATPase domain of HSP90 chaperone/DNA topoisomerase II/histidine kinase"/>
    <property type="match status" value="1"/>
</dbReference>
<dbReference type="PANTHER" id="PTHR43065">
    <property type="entry name" value="SENSOR HISTIDINE KINASE"/>
    <property type="match status" value="1"/>
</dbReference>
<dbReference type="InterPro" id="IPR035965">
    <property type="entry name" value="PAS-like_dom_sf"/>
</dbReference>
<dbReference type="SUPFAM" id="SSF55785">
    <property type="entry name" value="PYP-like sensor domain (PAS domain)"/>
    <property type="match status" value="1"/>
</dbReference>
<evidence type="ECO:0000313" key="7">
    <source>
        <dbReference type="Proteomes" id="UP000243640"/>
    </source>
</evidence>
<dbReference type="RefSeq" id="WP_094277093.1">
    <property type="nucleotide sequence ID" value="NZ_NQJF01000002.1"/>
</dbReference>
<dbReference type="InterPro" id="IPR005467">
    <property type="entry name" value="His_kinase_dom"/>
</dbReference>
<dbReference type="Gene3D" id="1.10.287.130">
    <property type="match status" value="1"/>
</dbReference>
<dbReference type="AlphaFoldDB" id="A0A235CPX7"/>
<dbReference type="InterPro" id="IPR036097">
    <property type="entry name" value="HisK_dim/P_sf"/>
</dbReference>
<evidence type="ECO:0000259" key="4">
    <source>
        <dbReference type="PROSITE" id="PS50109"/>
    </source>
</evidence>
<evidence type="ECO:0000313" key="6">
    <source>
        <dbReference type="EMBL" id="TDW60078.1"/>
    </source>
</evidence>
<dbReference type="Pfam" id="PF02518">
    <property type="entry name" value="HATPase_c"/>
    <property type="match status" value="1"/>
</dbReference>
<evidence type="ECO:0000256" key="1">
    <source>
        <dbReference type="ARBA" id="ARBA00000085"/>
    </source>
</evidence>
<dbReference type="InterPro" id="IPR000014">
    <property type="entry name" value="PAS"/>
</dbReference>
<evidence type="ECO:0000256" key="2">
    <source>
        <dbReference type="ARBA" id="ARBA00012438"/>
    </source>
</evidence>
<dbReference type="SMART" id="SM00388">
    <property type="entry name" value="HisKA"/>
    <property type="match status" value="1"/>
</dbReference>
<keyword evidence="5" id="KW-0808">Transferase</keyword>
<name>A0A235CPX7_9GAMM</name>
<dbReference type="CDD" id="cd00082">
    <property type="entry name" value="HisKA"/>
    <property type="match status" value="1"/>
</dbReference>
<dbReference type="InterPro" id="IPR036890">
    <property type="entry name" value="HATPase_C_sf"/>
</dbReference>
<dbReference type="SMART" id="SM00091">
    <property type="entry name" value="PAS"/>
    <property type="match status" value="1"/>
</dbReference>
<keyword evidence="8" id="KW-1185">Reference proteome</keyword>
<keyword evidence="5" id="KW-0418">Kinase</keyword>
<dbReference type="SMART" id="SM00387">
    <property type="entry name" value="HATPase_c"/>
    <property type="match status" value="1"/>
</dbReference>
<dbReference type="InterPro" id="IPR003661">
    <property type="entry name" value="HisK_dim/P_dom"/>
</dbReference>
<comment type="catalytic activity">
    <reaction evidence="1">
        <text>ATP + protein L-histidine = ADP + protein N-phospho-L-histidine.</text>
        <dbReference type="EC" id="2.7.13.3"/>
    </reaction>
</comment>
<dbReference type="InterPro" id="IPR003594">
    <property type="entry name" value="HATPase_dom"/>
</dbReference>
<dbReference type="Proteomes" id="UP000243640">
    <property type="component" value="Unassembled WGS sequence"/>
</dbReference>
<dbReference type="GO" id="GO:0000155">
    <property type="term" value="F:phosphorelay sensor kinase activity"/>
    <property type="evidence" value="ECO:0007669"/>
    <property type="project" value="InterPro"/>
</dbReference>
<protein>
    <recommendedName>
        <fullName evidence="2">histidine kinase</fullName>
        <ecNumber evidence="2">2.7.13.3</ecNumber>
    </recommendedName>
</protein>
<evidence type="ECO:0000313" key="5">
    <source>
        <dbReference type="EMBL" id="OYD25905.1"/>
    </source>
</evidence>
<gene>
    <name evidence="5" type="ORF">B6S09_03440</name>
    <name evidence="6" type="ORF">LY04_01070</name>
</gene>
<dbReference type="Proteomes" id="UP000295058">
    <property type="component" value="Unassembled WGS sequence"/>
</dbReference>
<dbReference type="PROSITE" id="PS50109">
    <property type="entry name" value="HIS_KIN"/>
    <property type="match status" value="1"/>
</dbReference>
<organism evidence="5 7">
    <name type="scientific">Oceanimonas baumannii</name>
    <dbReference type="NCBI Taxonomy" id="129578"/>
    <lineage>
        <taxon>Bacteria</taxon>
        <taxon>Pseudomonadati</taxon>
        <taxon>Pseudomonadota</taxon>
        <taxon>Gammaproteobacteria</taxon>
        <taxon>Aeromonadales</taxon>
        <taxon>Aeromonadaceae</taxon>
        <taxon>Oceanimonas</taxon>
    </lineage>
</organism>
<dbReference type="Gene3D" id="3.30.565.10">
    <property type="entry name" value="Histidine kinase-like ATPase, C-terminal domain"/>
    <property type="match status" value="1"/>
</dbReference>
<dbReference type="EMBL" id="NQJF01000002">
    <property type="protein sequence ID" value="OYD25905.1"/>
    <property type="molecule type" value="Genomic_DNA"/>
</dbReference>
<reference evidence="5 7" key="1">
    <citation type="submission" date="2017-08" db="EMBL/GenBank/DDBJ databases">
        <title>Draft Genome Sequence of the Marine Bacterium Oceanimonas baumannii ATCC 700832.</title>
        <authorList>
            <person name="Mcclelland W.D."/>
            <person name="Brennan M.A."/>
            <person name="Trachtenberg A.M."/>
            <person name="Maclea K.S."/>
        </authorList>
    </citation>
    <scope>NUCLEOTIDE SEQUENCE [LARGE SCALE GENOMIC DNA]</scope>
    <source>
        <strain evidence="5 7">ATCC 700832</strain>
    </source>
</reference>
<sequence length="340" mass="36719">MIPFNSAIAVPDAPWFDVLGPEQLEQILHTMPGGLLWVDGQGVVSRANAAARGLLDEPLLNIPWLEVISRDFAPRPDDGLQVSLKNGRRVQLAISHLEGQPGQLVQLTDLTPTRAWVEQQSHAERLAALGRMAATLAHQIRTPLAAATLYGANLASSSLNTAQRERFQGRLMERLSDIERQISDILLFARPDQAALAEPLCVPALLNDITDTAGTLFADNVRLQCRAEPGLIMMGNVNSLRGIMLNLLENAVEAGASELTVNASAQQQQLLIQVTDNGKGMSRELQQQVFTPFFTTRSQGTGLGLAAVASVIRAHQGRVEVSSAEGQGSCFSLWLPLATE</sequence>
<reference evidence="6 8" key="2">
    <citation type="submission" date="2019-03" db="EMBL/GenBank/DDBJ databases">
        <title>Genomic Encyclopedia of Archaeal and Bacterial Type Strains, Phase II (KMG-II): from individual species to whole genera.</title>
        <authorList>
            <person name="Goeker M."/>
        </authorList>
    </citation>
    <scope>NUCLEOTIDE SEQUENCE [LARGE SCALE GENOMIC DNA]</scope>
    <source>
        <strain evidence="6 8">DSM 15594</strain>
    </source>
</reference>
<comment type="caution">
    <text evidence="5">The sequence shown here is derived from an EMBL/GenBank/DDBJ whole genome shotgun (WGS) entry which is preliminary data.</text>
</comment>
<evidence type="ECO:0000313" key="8">
    <source>
        <dbReference type="Proteomes" id="UP000295058"/>
    </source>
</evidence>
<proteinExistence type="predicted"/>
<keyword evidence="3" id="KW-0597">Phosphoprotein</keyword>
<dbReference type="PANTHER" id="PTHR43065:SF29">
    <property type="entry name" value="SENSOR PROTEIN KINASE FLES"/>
    <property type="match status" value="1"/>
</dbReference>
<accession>A0A235CPX7</accession>
<dbReference type="Pfam" id="PF00512">
    <property type="entry name" value="HisKA"/>
    <property type="match status" value="1"/>
</dbReference>
<feature type="domain" description="Histidine kinase" evidence="4">
    <location>
        <begin position="135"/>
        <end position="339"/>
    </location>
</feature>
<dbReference type="InterPro" id="IPR004358">
    <property type="entry name" value="Sig_transdc_His_kin-like_C"/>
</dbReference>
<dbReference type="PRINTS" id="PR00344">
    <property type="entry name" value="BCTRLSENSOR"/>
</dbReference>
<dbReference type="OrthoDB" id="9776727at2"/>
<evidence type="ECO:0000256" key="3">
    <source>
        <dbReference type="ARBA" id="ARBA00022553"/>
    </source>
</evidence>
<dbReference type="EMBL" id="SODO01000003">
    <property type="protein sequence ID" value="TDW60078.1"/>
    <property type="molecule type" value="Genomic_DNA"/>
</dbReference>